<organism evidence="2">
    <name type="scientific">uncultured marine group II/III euryarchaeote KM3_60_H01</name>
    <dbReference type="NCBI Taxonomy" id="1456470"/>
    <lineage>
        <taxon>Archaea</taxon>
        <taxon>Methanobacteriati</taxon>
        <taxon>Methanobacteriota</taxon>
        <taxon>environmental samples</taxon>
    </lineage>
</organism>
<feature type="transmembrane region" description="Helical" evidence="1">
    <location>
        <begin position="26"/>
        <end position="44"/>
    </location>
</feature>
<dbReference type="EMBL" id="KF900967">
    <property type="protein sequence ID" value="AIF13225.1"/>
    <property type="molecule type" value="Genomic_DNA"/>
</dbReference>
<feature type="transmembrane region" description="Helical" evidence="1">
    <location>
        <begin position="128"/>
        <end position="146"/>
    </location>
</feature>
<feature type="transmembrane region" description="Helical" evidence="1">
    <location>
        <begin position="158"/>
        <end position="177"/>
    </location>
</feature>
<reference evidence="2" key="1">
    <citation type="journal article" date="2014" name="Genome Biol. Evol.">
        <title>Pangenome evidence for extensive interdomain horizontal transfer affecting lineage core and shell genes in uncultured planktonic thaumarchaeota and euryarchaeota.</title>
        <authorList>
            <person name="Deschamps P."/>
            <person name="Zivanovic Y."/>
            <person name="Moreira D."/>
            <person name="Rodriguez-Valera F."/>
            <person name="Lopez-Garcia P."/>
        </authorList>
    </citation>
    <scope>NUCLEOTIDE SEQUENCE</scope>
</reference>
<protein>
    <submittedName>
        <fullName evidence="2">Uncharacterized protein</fullName>
    </submittedName>
</protein>
<keyword evidence="1" id="KW-1133">Transmembrane helix</keyword>
<accession>A0A075HDD5</accession>
<evidence type="ECO:0000313" key="2">
    <source>
        <dbReference type="EMBL" id="AIF13225.1"/>
    </source>
</evidence>
<keyword evidence="1" id="KW-0472">Membrane</keyword>
<feature type="transmembrane region" description="Helical" evidence="1">
    <location>
        <begin position="89"/>
        <end position="108"/>
    </location>
</feature>
<proteinExistence type="predicted"/>
<evidence type="ECO:0000256" key="1">
    <source>
        <dbReference type="SAM" id="Phobius"/>
    </source>
</evidence>
<name>A0A075HDD5_9EURY</name>
<keyword evidence="1" id="KW-0812">Transmembrane</keyword>
<dbReference type="AlphaFoldDB" id="A0A075HDD5"/>
<sequence>MTTVAILIGYGYSSGFQGETSEKLKWLGFIVIAITIQIAVIYWIKDTLIDVSATKGGARFATRWGMISQIFVTWHIASAWRRLIDEPSAFTMIIEELTLMVLTVLLAIWSLASRDVNRGGKLFTSENALFWGLAFGFGYAGSIAMITNLSDSLGGGNLATTMAIGHLVTALTLIIIHSKTLRNHKIRILNPPQVMVREADNIEIQVTDVEPVEDEPEIKEAQMKEQVIDLDDLEFSDDVVELMD</sequence>